<name>A0A670IA31_PODMU</name>
<dbReference type="SUPFAM" id="SSF47266">
    <property type="entry name" value="4-helical cytokines"/>
    <property type="match status" value="1"/>
</dbReference>
<reference evidence="5" key="2">
    <citation type="submission" date="2025-08" db="UniProtKB">
        <authorList>
            <consortium name="Ensembl"/>
        </authorList>
    </citation>
    <scope>IDENTIFICATION</scope>
</reference>
<dbReference type="PANTHER" id="PTHR48494">
    <property type="entry name" value="INTERLEUKIN-6"/>
    <property type="match status" value="1"/>
</dbReference>
<dbReference type="SMART" id="SM00126">
    <property type="entry name" value="IL6"/>
    <property type="match status" value="1"/>
</dbReference>
<comment type="function">
    <text evidence="4">Cytokine with a wide variety of biological functions in immunity, tissue regeneration, and metabolism. Binds to IL6R, then the complex associates to the signaling subunit IL6ST/gp130 to trigger the intracellular IL6-signaling pathway. The interaction with the membrane-bound IL6R and IL6ST stimulates 'classic signaling', whereas the binding of IL6 and soluble IL6R to IL6ST stimulates 'trans-signaling'. Alternatively, 'cluster signaling' occurs when membrane-bound IL6:IL6R complexes on transmitter cells activate IL6ST receptors on neighboring receiver cells.</text>
</comment>
<dbReference type="InterPro" id="IPR030474">
    <property type="entry name" value="IL-6/GCSF/MGF"/>
</dbReference>
<dbReference type="GO" id="GO:0005138">
    <property type="term" value="F:interleukin-6 receptor binding"/>
    <property type="evidence" value="ECO:0007669"/>
    <property type="project" value="InterPro"/>
</dbReference>
<evidence type="ECO:0000256" key="1">
    <source>
        <dbReference type="ARBA" id="ARBA00007432"/>
    </source>
</evidence>
<dbReference type="AlphaFoldDB" id="A0A670IA31"/>
<dbReference type="Pfam" id="PF00489">
    <property type="entry name" value="IL6"/>
    <property type="match status" value="1"/>
</dbReference>
<dbReference type="Ensembl" id="ENSPMRT00000009113.1">
    <property type="protein sequence ID" value="ENSPMRP00000008523.1"/>
    <property type="gene ID" value="ENSPMRG00000005759.1"/>
</dbReference>
<keyword evidence="6" id="KW-1185">Reference proteome</keyword>
<dbReference type="GO" id="GO:0006953">
    <property type="term" value="P:acute-phase response"/>
    <property type="evidence" value="ECO:0007669"/>
    <property type="project" value="UniProtKB-KW"/>
</dbReference>
<comment type="similarity">
    <text evidence="1">Belongs to the IL-6 superfamily.</text>
</comment>
<evidence type="ECO:0000313" key="6">
    <source>
        <dbReference type="Proteomes" id="UP000472272"/>
    </source>
</evidence>
<keyword evidence="3" id="KW-0011">Acute phase</keyword>
<dbReference type="Proteomes" id="UP000472272">
    <property type="component" value="Chromosome 3"/>
</dbReference>
<dbReference type="GO" id="GO:0005615">
    <property type="term" value="C:extracellular space"/>
    <property type="evidence" value="ECO:0007669"/>
    <property type="project" value="InterPro"/>
</dbReference>
<proteinExistence type="inferred from homology"/>
<reference evidence="5" key="3">
    <citation type="submission" date="2025-09" db="UniProtKB">
        <authorList>
            <consortium name="Ensembl"/>
        </authorList>
    </citation>
    <scope>IDENTIFICATION</scope>
</reference>
<evidence type="ECO:0000313" key="5">
    <source>
        <dbReference type="Ensembl" id="ENSPMRP00000008523.1"/>
    </source>
</evidence>
<dbReference type="GO" id="GO:0005896">
    <property type="term" value="C:interleukin-6 receptor complex"/>
    <property type="evidence" value="ECO:0007669"/>
    <property type="project" value="TreeGrafter"/>
</dbReference>
<evidence type="ECO:0000256" key="3">
    <source>
        <dbReference type="ARBA" id="ARBA00022486"/>
    </source>
</evidence>
<sequence length="184" mass="20616">GSCLRTNAGSLESVTTGPNGQGYLYLYYTSMNLATWLKHVATEWDKELCEKSGGCECQGDDHPNFPFGIPEITAADRCQPEHAFDKETCLRALASGLFHMEVFVKYIEQTLVSERPPTYSWITAKHLANTLKSLMEDPETVTYPDAQVKDSYSQMLASYTDFRTVVIKHLILQGYEGSVRACKV</sequence>
<dbReference type="GeneTree" id="ENSGT00990000210110"/>
<dbReference type="PANTHER" id="PTHR48494:SF1">
    <property type="entry name" value="INTERLEUKIN-6"/>
    <property type="match status" value="1"/>
</dbReference>
<dbReference type="InterPro" id="IPR003574">
    <property type="entry name" value="IL-6-like"/>
</dbReference>
<dbReference type="InterPro" id="IPR009079">
    <property type="entry name" value="4_helix_cytokine-like_core"/>
</dbReference>
<evidence type="ECO:0000256" key="4">
    <source>
        <dbReference type="ARBA" id="ARBA00023441"/>
    </source>
</evidence>
<protein>
    <recommendedName>
        <fullName evidence="2">Interleukin-6</fullName>
    </recommendedName>
</protein>
<dbReference type="GO" id="GO:0030154">
    <property type="term" value="P:cell differentiation"/>
    <property type="evidence" value="ECO:0007669"/>
    <property type="project" value="InterPro"/>
</dbReference>
<reference evidence="5 6" key="1">
    <citation type="journal article" date="2019" name="Proc. Natl. Acad. Sci. U.S.A.">
        <title>Regulatory changes in pterin and carotenoid genes underlie balanced color polymorphisms in the wall lizard.</title>
        <authorList>
            <person name="Andrade P."/>
            <person name="Pinho C."/>
            <person name="Perez I de Lanuza G."/>
            <person name="Afonso S."/>
            <person name="Brejcha J."/>
            <person name="Rubin C.J."/>
            <person name="Wallerman O."/>
            <person name="Pereira P."/>
            <person name="Sabatino S.J."/>
            <person name="Bellati A."/>
            <person name="Pellitteri-Rosa D."/>
            <person name="Bosakova Z."/>
            <person name="Bunikis I."/>
            <person name="Carretero M.A."/>
            <person name="Feiner N."/>
            <person name="Marsik P."/>
            <person name="Pauperio F."/>
            <person name="Salvi D."/>
            <person name="Soler L."/>
            <person name="While G.M."/>
            <person name="Uller T."/>
            <person name="Font E."/>
            <person name="Andersson L."/>
            <person name="Carneiro M."/>
        </authorList>
    </citation>
    <scope>NUCLEOTIDE SEQUENCE</scope>
</reference>
<organism evidence="5 6">
    <name type="scientific">Podarcis muralis</name>
    <name type="common">Wall lizard</name>
    <name type="synonym">Lacerta muralis</name>
    <dbReference type="NCBI Taxonomy" id="64176"/>
    <lineage>
        <taxon>Eukaryota</taxon>
        <taxon>Metazoa</taxon>
        <taxon>Chordata</taxon>
        <taxon>Craniata</taxon>
        <taxon>Vertebrata</taxon>
        <taxon>Euteleostomi</taxon>
        <taxon>Lepidosauria</taxon>
        <taxon>Squamata</taxon>
        <taxon>Bifurcata</taxon>
        <taxon>Unidentata</taxon>
        <taxon>Episquamata</taxon>
        <taxon>Laterata</taxon>
        <taxon>Lacertibaenia</taxon>
        <taxon>Lacertidae</taxon>
        <taxon>Podarcis</taxon>
    </lineage>
</organism>
<dbReference type="GO" id="GO:0005125">
    <property type="term" value="F:cytokine activity"/>
    <property type="evidence" value="ECO:0007669"/>
    <property type="project" value="InterPro"/>
</dbReference>
<evidence type="ECO:0000256" key="2">
    <source>
        <dbReference type="ARBA" id="ARBA00019464"/>
    </source>
</evidence>
<dbReference type="Gene3D" id="1.20.1250.10">
    <property type="match status" value="1"/>
</dbReference>
<accession>A0A670IA31</accession>
<dbReference type="GO" id="GO:0046427">
    <property type="term" value="P:positive regulation of receptor signaling pathway via JAK-STAT"/>
    <property type="evidence" value="ECO:0007669"/>
    <property type="project" value="TreeGrafter"/>
</dbReference>
<dbReference type="GO" id="GO:0006955">
    <property type="term" value="P:immune response"/>
    <property type="evidence" value="ECO:0007669"/>
    <property type="project" value="InterPro"/>
</dbReference>